<proteinExistence type="predicted"/>
<dbReference type="EMBL" id="CP137642">
    <property type="protein sequence ID" value="WOX58267.1"/>
    <property type="molecule type" value="Genomic_DNA"/>
</dbReference>
<dbReference type="RefSeq" id="WP_318622088.1">
    <property type="nucleotide sequence ID" value="NZ_CP137642.1"/>
</dbReference>
<dbReference type="Proteomes" id="UP001305652">
    <property type="component" value="Chromosome"/>
</dbReference>
<dbReference type="InterPro" id="IPR013785">
    <property type="entry name" value="Aldolase_TIM"/>
</dbReference>
<accession>A0AAX4FWH0</accession>
<sequence>MYWRHCTRKLKVGDVDSIPSEAEVIESLDYIRENPGIRDVLLSGATRSCFPMTASTGS</sequence>
<dbReference type="AlphaFoldDB" id="A0AAX4FWH0"/>
<name>A0AAX4FWH0_9EURY</name>
<evidence type="ECO:0000313" key="1">
    <source>
        <dbReference type="EMBL" id="WOX58267.1"/>
    </source>
</evidence>
<dbReference type="Gene3D" id="3.20.20.70">
    <property type="entry name" value="Aldolase class I"/>
    <property type="match status" value="1"/>
</dbReference>
<organism evidence="1 2">
    <name type="scientific">Methanoculleus receptaculi</name>
    <dbReference type="NCBI Taxonomy" id="394967"/>
    <lineage>
        <taxon>Archaea</taxon>
        <taxon>Methanobacteriati</taxon>
        <taxon>Methanobacteriota</taxon>
        <taxon>Stenosarchaea group</taxon>
        <taxon>Methanomicrobia</taxon>
        <taxon>Methanomicrobiales</taxon>
        <taxon>Methanomicrobiaceae</taxon>
        <taxon>Methanoculleus</taxon>
    </lineage>
</organism>
<gene>
    <name evidence="1" type="ORF">R6Y96_03230</name>
</gene>
<evidence type="ECO:0000313" key="2">
    <source>
        <dbReference type="Proteomes" id="UP001305652"/>
    </source>
</evidence>
<dbReference type="KEGG" id="mrc:R6Y96_03230"/>
<keyword evidence="2" id="KW-1185">Reference proteome</keyword>
<protein>
    <submittedName>
        <fullName evidence="1">Uncharacterized protein</fullName>
    </submittedName>
</protein>
<dbReference type="GeneID" id="85732137"/>
<reference evidence="1 2" key="1">
    <citation type="submission" date="2023-10" db="EMBL/GenBank/DDBJ databases">
        <title>The complete genome sequence of Methanoculleus receptaculi DSM 18860.</title>
        <authorList>
            <person name="Lai S.-J."/>
            <person name="You Y.-T."/>
            <person name="Chen S.-C."/>
        </authorList>
    </citation>
    <scope>NUCLEOTIDE SEQUENCE [LARGE SCALE GENOMIC DNA]</scope>
    <source>
        <strain evidence="1 2">DSM 18860</strain>
    </source>
</reference>